<feature type="coiled-coil region" evidence="5">
    <location>
        <begin position="432"/>
        <end position="476"/>
    </location>
</feature>
<dbReference type="PANTHER" id="PTHR20544">
    <property type="entry name" value="CENTROSOMAL PROTEIN CEP135"/>
    <property type="match status" value="1"/>
</dbReference>
<comment type="subcellular location">
    <subcellularLocation>
        <location evidence="1">Cytoplasm</location>
        <location evidence="1">Cytoskeleton</location>
        <location evidence="1">Microtubule organizing center</location>
        <location evidence="1">Centrosome</location>
        <location evidence="1">Centriole</location>
    </subcellularLocation>
</comment>
<feature type="coiled-coil region" evidence="5">
    <location>
        <begin position="783"/>
        <end position="912"/>
    </location>
</feature>
<feature type="coiled-coil region" evidence="5">
    <location>
        <begin position="1068"/>
        <end position="1095"/>
    </location>
</feature>
<evidence type="ECO:0000256" key="3">
    <source>
        <dbReference type="ARBA" id="ARBA00023212"/>
    </source>
</evidence>
<proteinExistence type="inferred from homology"/>
<keyword evidence="3" id="KW-0206">Cytoskeleton</keyword>
<organism evidence="7 8">
    <name type="scientific">Ceratodon purpureus</name>
    <name type="common">Fire moss</name>
    <name type="synonym">Dicranum purpureum</name>
    <dbReference type="NCBI Taxonomy" id="3225"/>
    <lineage>
        <taxon>Eukaryota</taxon>
        <taxon>Viridiplantae</taxon>
        <taxon>Streptophyta</taxon>
        <taxon>Embryophyta</taxon>
        <taxon>Bryophyta</taxon>
        <taxon>Bryophytina</taxon>
        <taxon>Bryopsida</taxon>
        <taxon>Dicranidae</taxon>
        <taxon>Pseudoditrichales</taxon>
        <taxon>Ditrichaceae</taxon>
        <taxon>Ceratodon</taxon>
    </lineage>
</organism>
<reference evidence="7" key="1">
    <citation type="submission" date="2020-06" db="EMBL/GenBank/DDBJ databases">
        <title>WGS assembly of Ceratodon purpureus strain R40.</title>
        <authorList>
            <person name="Carey S.B."/>
            <person name="Jenkins J."/>
            <person name="Shu S."/>
            <person name="Lovell J.T."/>
            <person name="Sreedasyam A."/>
            <person name="Maumus F."/>
            <person name="Tiley G.P."/>
            <person name="Fernandez-Pozo N."/>
            <person name="Barry K."/>
            <person name="Chen C."/>
            <person name="Wang M."/>
            <person name="Lipzen A."/>
            <person name="Daum C."/>
            <person name="Saski C.A."/>
            <person name="Payton A.C."/>
            <person name="Mcbreen J.C."/>
            <person name="Conrad R.E."/>
            <person name="Kollar L.M."/>
            <person name="Olsson S."/>
            <person name="Huttunen S."/>
            <person name="Landis J.B."/>
            <person name="Wickett N.J."/>
            <person name="Johnson M.G."/>
            <person name="Rensing S.A."/>
            <person name="Grimwood J."/>
            <person name="Schmutz J."/>
            <person name="Mcdaniel S.F."/>
        </authorList>
    </citation>
    <scope>NUCLEOTIDE SEQUENCE</scope>
    <source>
        <strain evidence="7">R40</strain>
    </source>
</reference>
<dbReference type="Gene3D" id="1.20.5.170">
    <property type="match status" value="1"/>
</dbReference>
<protein>
    <submittedName>
        <fullName evidence="7">Uncharacterized protein</fullName>
    </submittedName>
</protein>
<keyword evidence="8" id="KW-1185">Reference proteome</keyword>
<sequence>MLKSNRSSHLAPLIGRLQAWGYDNNAVKPVAKVVEKLDSATLSLIERLVHDLTQLNECSHDLRSQVNVLTGELDHEKQLLDRLRGENQRLLRDNSELREQVEKRGAPGVSADGQTSPSLTLGEEQVQQWRAQSMHQLQELETMNQALRSTLNLQTAAPPTVDQQAPGQMTLSKPLDPPTEPVSPPAPKTKLTSVGNQKKLELIRVAETRCKKVEEELQKLKEVHAALQEQLASTQLLMTSKDREIQELQAANRKSPPNEVKELMFVGKGVSYLKADLESIASELLSLQQIYEKEKEIHRLPFSKAALELPTKPIEIISRHHIDYVLREPDMEHKANSIKGLIYNLDQKEEELVKEINGLDSQLELVDSERTNLRNLLDDVRKDLPAGIMALAAVSEDLRSKHMERSSFLEKDKNSAAYQQRYTKMMFSIKGRESMQRSLRKVENMKAKLDELQTSMAEQEANIGVLRAELNKKHEQLGFITDEKAAGEESLAASQLECQQLAALIREIDGSMAQLTSALAARTVERDRETEARITSEQEALKKCSSLVRELEELRGKYSRLQADHSGRRLETAERDVEQLKTLITQLDSTREELVGKLKSTLADQQMAEQRVVAMDMEIRRITQDYGERTGEVNHLCGLLDALGKERDQLQMEVNVQGERIGQISDENGQLQSEIHFLKRNLQTAEHRLQSGQNLIQQAESEIVSLKSQLSMEEEARKNLDERLGAKTSEISAVEGLLQASNSDIQMLKTEMLQVVAERENVVNELRNMNSKLQYCEQMLSVKEKEEEEIMKVYRDLSEENQQLRVQILDCENQLQNHRYQNQSLEEAFQRSQSQVKSLDEDNQRLSSDLKAMERQGDLMSRSLAQQSGLLNDYQNEKAALMGQLNAMKGATADLEARSAAAQRDLAALETKQQYVNDMLAESQKEREAITSRYRLEHERVRELEQLLACVRTQEHHLELESKESGTKIAMMRDRLNSLEEQVQTLQITRDAQNQEIMRLQACLNAKETEERLRCRPVVSSPSLSNHSMDMQLHHNAADIAGSKAKIHDLEMRNYSLTGDLSKTANLYKECFSQLQKAETQNMEVRREYEHAISLLSKVDEDRTQLQRKCLELVASADRTHQQKTSTPMLRDSKQADAPRDIEALQKECHRLKQESSLTSASSESSRVAGSRQ</sequence>
<feature type="compositionally biased region" description="Pro residues" evidence="6">
    <location>
        <begin position="175"/>
        <end position="187"/>
    </location>
</feature>
<evidence type="ECO:0000256" key="2">
    <source>
        <dbReference type="ARBA" id="ARBA00022490"/>
    </source>
</evidence>
<dbReference type="EMBL" id="CM026428">
    <property type="protein sequence ID" value="KAG0566570.1"/>
    <property type="molecule type" value="Genomic_DNA"/>
</dbReference>
<evidence type="ECO:0000256" key="1">
    <source>
        <dbReference type="ARBA" id="ARBA00004114"/>
    </source>
</evidence>
<dbReference type="InterPro" id="IPR051877">
    <property type="entry name" value="Centriole_BasalBody_StrucProt"/>
</dbReference>
<feature type="region of interest" description="Disordered" evidence="6">
    <location>
        <begin position="159"/>
        <end position="192"/>
    </location>
</feature>
<dbReference type="GO" id="GO:0005814">
    <property type="term" value="C:centriole"/>
    <property type="evidence" value="ECO:0007669"/>
    <property type="project" value="UniProtKB-SubCell"/>
</dbReference>
<evidence type="ECO:0000256" key="5">
    <source>
        <dbReference type="SAM" id="Coils"/>
    </source>
</evidence>
<feature type="coiled-coil region" evidence="5">
    <location>
        <begin position="668"/>
        <end position="723"/>
    </location>
</feature>
<name>A0A8T0H5P3_CERPU</name>
<evidence type="ECO:0000256" key="4">
    <source>
        <dbReference type="ARBA" id="ARBA00038123"/>
    </source>
</evidence>
<evidence type="ECO:0000313" key="8">
    <source>
        <dbReference type="Proteomes" id="UP000822688"/>
    </source>
</evidence>
<dbReference type="SUPFAM" id="SSF57997">
    <property type="entry name" value="Tropomyosin"/>
    <property type="match status" value="1"/>
</dbReference>
<feature type="region of interest" description="Disordered" evidence="6">
    <location>
        <begin position="98"/>
        <end position="119"/>
    </location>
</feature>
<feature type="compositionally biased region" description="Basic and acidic residues" evidence="6">
    <location>
        <begin position="1131"/>
        <end position="1154"/>
    </location>
</feature>
<feature type="region of interest" description="Disordered" evidence="6">
    <location>
        <begin position="1118"/>
        <end position="1173"/>
    </location>
</feature>
<comment type="caution">
    <text evidence="7">The sequence shown here is derived from an EMBL/GenBank/DDBJ whole genome shotgun (WGS) entry which is preliminary data.</text>
</comment>
<feature type="compositionally biased region" description="Polar residues" evidence="6">
    <location>
        <begin position="159"/>
        <end position="171"/>
    </location>
</feature>
<feature type="compositionally biased region" description="Low complexity" evidence="6">
    <location>
        <begin position="1155"/>
        <end position="1173"/>
    </location>
</feature>
<evidence type="ECO:0000256" key="6">
    <source>
        <dbReference type="SAM" id="MobiDB-lite"/>
    </source>
</evidence>
<dbReference type="PANTHER" id="PTHR20544:SF0">
    <property type="entry name" value="NUCLEOPROTEIN TPR_MLP1 DOMAIN-CONTAINING PROTEIN"/>
    <property type="match status" value="1"/>
</dbReference>
<keyword evidence="2" id="KW-0963">Cytoplasm</keyword>
<dbReference type="Proteomes" id="UP000822688">
    <property type="component" value="Chromosome 7"/>
</dbReference>
<evidence type="ECO:0000313" key="7">
    <source>
        <dbReference type="EMBL" id="KAG0566570.1"/>
    </source>
</evidence>
<gene>
    <name evidence="7" type="ORF">KC19_7G073400</name>
</gene>
<keyword evidence="5" id="KW-0175">Coiled coil</keyword>
<feature type="coiled-coil region" evidence="5">
    <location>
        <begin position="537"/>
        <end position="590"/>
    </location>
</feature>
<comment type="similarity">
    <text evidence="4">Belongs to the CEP135/TSGA10 family.</text>
</comment>
<accession>A0A8T0H5P3</accession>
<feature type="coiled-coil region" evidence="5">
    <location>
        <begin position="196"/>
        <end position="237"/>
    </location>
</feature>
<feature type="coiled-coil region" evidence="5">
    <location>
        <begin position="969"/>
        <end position="996"/>
    </location>
</feature>
<dbReference type="AlphaFoldDB" id="A0A8T0H5P3"/>